<feature type="compositionally biased region" description="Pro residues" evidence="1">
    <location>
        <begin position="279"/>
        <end position="302"/>
    </location>
</feature>
<feature type="region of interest" description="Disordered" evidence="1">
    <location>
        <begin position="102"/>
        <end position="311"/>
    </location>
</feature>
<dbReference type="PANTHER" id="PTHR16093:SF5">
    <property type="entry name" value="COILED-COIL DOMAIN-CONTAINING PROTEIN 120"/>
    <property type="match status" value="1"/>
</dbReference>
<gene>
    <name evidence="2" type="ORF">NHX12_013305</name>
</gene>
<organism evidence="2 3">
    <name type="scientific">Muraenolepis orangiensis</name>
    <name type="common">Patagonian moray cod</name>
    <dbReference type="NCBI Taxonomy" id="630683"/>
    <lineage>
        <taxon>Eukaryota</taxon>
        <taxon>Metazoa</taxon>
        <taxon>Chordata</taxon>
        <taxon>Craniata</taxon>
        <taxon>Vertebrata</taxon>
        <taxon>Euteleostomi</taxon>
        <taxon>Actinopterygii</taxon>
        <taxon>Neopterygii</taxon>
        <taxon>Teleostei</taxon>
        <taxon>Neoteleostei</taxon>
        <taxon>Acanthomorphata</taxon>
        <taxon>Zeiogadaria</taxon>
        <taxon>Gadariae</taxon>
        <taxon>Gadiformes</taxon>
        <taxon>Muraenolepidoidei</taxon>
        <taxon>Muraenolepididae</taxon>
        <taxon>Muraenolepis</taxon>
    </lineage>
</organism>
<accession>A0A9Q0DED3</accession>
<comment type="caution">
    <text evidence="2">The sequence shown here is derived from an EMBL/GenBank/DDBJ whole genome shotgun (WGS) entry which is preliminary data.</text>
</comment>
<name>A0A9Q0DED3_9TELE</name>
<feature type="compositionally biased region" description="Gly residues" evidence="1">
    <location>
        <begin position="127"/>
        <end position="148"/>
    </location>
</feature>
<proteinExistence type="predicted"/>
<evidence type="ECO:0000313" key="3">
    <source>
        <dbReference type="Proteomes" id="UP001148018"/>
    </source>
</evidence>
<feature type="region of interest" description="Disordered" evidence="1">
    <location>
        <begin position="333"/>
        <end position="379"/>
    </location>
</feature>
<dbReference type="EMBL" id="JANIIK010000117">
    <property type="protein sequence ID" value="KAJ3586913.1"/>
    <property type="molecule type" value="Genomic_DNA"/>
</dbReference>
<keyword evidence="3" id="KW-1185">Reference proteome</keyword>
<evidence type="ECO:0000313" key="2">
    <source>
        <dbReference type="EMBL" id="KAJ3586913.1"/>
    </source>
</evidence>
<evidence type="ECO:0000256" key="1">
    <source>
        <dbReference type="SAM" id="MobiDB-lite"/>
    </source>
</evidence>
<dbReference type="AlphaFoldDB" id="A0A9Q0DED3"/>
<feature type="compositionally biased region" description="Low complexity" evidence="1">
    <location>
        <begin position="228"/>
        <end position="245"/>
    </location>
</feature>
<feature type="compositionally biased region" description="Polar residues" evidence="1">
    <location>
        <begin position="333"/>
        <end position="347"/>
    </location>
</feature>
<protein>
    <submittedName>
        <fullName evidence="2">Uncharacterized protein</fullName>
    </submittedName>
</protein>
<dbReference type="InterPro" id="IPR043447">
    <property type="entry name" value="CCDC120/INAVA"/>
</dbReference>
<feature type="compositionally biased region" description="Low complexity" evidence="1">
    <location>
        <begin position="149"/>
        <end position="158"/>
    </location>
</feature>
<dbReference type="PANTHER" id="PTHR16093">
    <property type="entry name" value="COILED-COIL DOMAIN-CONTAINING PROTEIN 120 FAMILY MEMBER"/>
    <property type="match status" value="1"/>
</dbReference>
<reference evidence="2" key="1">
    <citation type="submission" date="2022-07" db="EMBL/GenBank/DDBJ databases">
        <title>Chromosome-level genome of Muraenolepis orangiensis.</title>
        <authorList>
            <person name="Kim J."/>
        </authorList>
    </citation>
    <scope>NUCLEOTIDE SEQUENCE</scope>
    <source>
        <strain evidence="2">KU_S4_2022</strain>
        <tissue evidence="2">Muscle</tissue>
    </source>
</reference>
<dbReference type="Proteomes" id="UP001148018">
    <property type="component" value="Unassembled WGS sequence"/>
</dbReference>
<dbReference type="OrthoDB" id="10063592at2759"/>
<sequence length="518" mass="55568">MVSVGGQSLFLSSNMPLLNYQQSRATQLCGQAEPFQQTLIPSNKPSGYPVRVDNSVPLVPQNQPPQPLHIQPSILAQPVDKRDQLCDGSPLSPKAVIMPSVKAQMGDSASLRAPGQLGPVGGASNPSGGGANKDLGGGVSSPLGGGAGKDTVGGASSPLGGGASKDAVGGASSPLGGGASNEAVQHSGSEALSAEEASRPSPIRTGQAPRRATEYGDVLQEWAKQHKLQLQRQLQSHSRQPIVGQMPPPPLPLRGHPGEPGRVKVTRTKSCGPFLSPEPTEPPPPIQPDPHPHLQPPRPPKTLPTHDTQTDRRTLHKALALEGLRDWYLRNTSGSAQQTLPNGTANGSAPDRKEGAGRTQLSYQRETRQHAPQKHPTETQHVYAAQMPHSVTFHGQPLHCRFGPTDGHWMWSWCKLEKELWVTEHRLTPSPRPQWSQEGGGLLLILTRLTRTGPPIPPYDQRIPLEQREQGSGSIRYYALASPSEPQLSIVKGLKEKSLSFQVLKISLSGDFVLLLKR</sequence>